<evidence type="ECO:0000256" key="7">
    <source>
        <dbReference type="SAM" id="Phobius"/>
    </source>
</evidence>
<feature type="compositionally biased region" description="Basic and acidic residues" evidence="6">
    <location>
        <begin position="27"/>
        <end position="46"/>
    </location>
</feature>
<evidence type="ECO:0000256" key="4">
    <source>
        <dbReference type="ARBA" id="ARBA00022989"/>
    </source>
</evidence>
<feature type="compositionally biased region" description="Basic and acidic residues" evidence="6">
    <location>
        <begin position="360"/>
        <end position="384"/>
    </location>
</feature>
<evidence type="ECO:0000256" key="3">
    <source>
        <dbReference type="ARBA" id="ARBA00022692"/>
    </source>
</evidence>
<feature type="compositionally biased region" description="Basic and acidic residues" evidence="6">
    <location>
        <begin position="110"/>
        <end position="123"/>
    </location>
</feature>
<comment type="similarity">
    <text evidence="2">Belongs to the EamA transporter family.</text>
</comment>
<feature type="compositionally biased region" description="Basic residues" evidence="6">
    <location>
        <begin position="306"/>
        <end position="319"/>
    </location>
</feature>
<evidence type="ECO:0000256" key="1">
    <source>
        <dbReference type="ARBA" id="ARBA00004141"/>
    </source>
</evidence>
<dbReference type="PANTHER" id="PTHR32322">
    <property type="entry name" value="INNER MEMBRANE TRANSPORTER"/>
    <property type="match status" value="1"/>
</dbReference>
<dbReference type="InterPro" id="IPR050638">
    <property type="entry name" value="AA-Vitamin_Transporters"/>
</dbReference>
<keyword evidence="5 7" id="KW-0472">Membrane</keyword>
<reference evidence="9 10" key="1">
    <citation type="submission" date="2021-08" db="EMBL/GenBank/DDBJ databases">
        <title>Caldovatus sediminis gen. nov., sp. nov., a moderately thermophilic bacterium isolated from a hot spring.</title>
        <authorList>
            <person name="Hu C.-J."/>
            <person name="Li W.-J."/>
            <person name="Xian W.-D."/>
        </authorList>
    </citation>
    <scope>NUCLEOTIDE SEQUENCE [LARGE SCALE GENOMIC DNA]</scope>
    <source>
        <strain evidence="9 10">SYSU G05006</strain>
    </source>
</reference>
<dbReference type="PANTHER" id="PTHR32322:SF2">
    <property type="entry name" value="EAMA DOMAIN-CONTAINING PROTEIN"/>
    <property type="match status" value="1"/>
</dbReference>
<protein>
    <submittedName>
        <fullName evidence="9">EamA family transporter</fullName>
    </submittedName>
</protein>
<feature type="region of interest" description="Disordered" evidence="6">
    <location>
        <begin position="1"/>
        <end position="435"/>
    </location>
</feature>
<feature type="transmembrane region" description="Helical" evidence="7">
    <location>
        <begin position="473"/>
        <end position="492"/>
    </location>
</feature>
<gene>
    <name evidence="9" type="ORF">K1J50_02425</name>
</gene>
<feature type="compositionally biased region" description="Basic residues" evidence="6">
    <location>
        <begin position="288"/>
        <end position="297"/>
    </location>
</feature>
<accession>A0ABS7EZ36</accession>
<feature type="compositionally biased region" description="Basic and acidic residues" evidence="6">
    <location>
        <begin position="249"/>
        <end position="258"/>
    </location>
</feature>
<feature type="compositionally biased region" description="Basic and acidic residues" evidence="6">
    <location>
        <begin position="218"/>
        <end position="236"/>
    </location>
</feature>
<feature type="domain" description="EamA" evidence="8">
    <location>
        <begin position="589"/>
        <end position="722"/>
    </location>
</feature>
<dbReference type="InterPro" id="IPR037185">
    <property type="entry name" value="EmrE-like"/>
</dbReference>
<feature type="transmembrane region" description="Helical" evidence="7">
    <location>
        <begin position="678"/>
        <end position="697"/>
    </location>
</feature>
<comment type="subcellular location">
    <subcellularLocation>
        <location evidence="1">Membrane</location>
        <topology evidence="1">Multi-pass membrane protein</topology>
    </subcellularLocation>
</comment>
<feature type="transmembrane region" description="Helical" evidence="7">
    <location>
        <begin position="619"/>
        <end position="638"/>
    </location>
</feature>
<dbReference type="EMBL" id="JAHZUY010000003">
    <property type="protein sequence ID" value="MBW8268333.1"/>
    <property type="molecule type" value="Genomic_DNA"/>
</dbReference>
<feature type="transmembrane region" description="Helical" evidence="7">
    <location>
        <begin position="587"/>
        <end position="607"/>
    </location>
</feature>
<dbReference type="Proteomes" id="UP001519924">
    <property type="component" value="Unassembled WGS sequence"/>
</dbReference>
<sequence length="725" mass="77876">MPDWRRGHATPRGGTAHEGSAARGRGRARDDGGGGRGEGDGADRRLGQRQQARSRQWREHAAAEPAPRHRHRHRPQWPHAARPGRGRGAPLGRRPAALGRRHPRRTLRARLLERAHRPGEPGAHRAGQPRLGRGPARQPAAGGADRRGRRRARRPFDQPRRHARPGRQPRCRDGQRAAPARRPGERDRHGRDRYPRLPGQPRAIHAGRPPCPGHPLRRQPDHGAAHRGRDGEQARPRHDRGRAPLRAQRLADRRLGDRRQHRAQRQQHGRPRHRQPDRPLARALPRGGHGHGRHHARGRDGEPGRPPRRRHGAQRHRPAARPSAARPGAGEAAARREQPPPRGERGTGRRLGAGRRLLARRADAAGRQHGRQDDRRVPRRERPAARHRPAHPGQRRPGGDPHRRGRAGARRDASGRAAAPRRGRGGRRTGAVADPGGVGRGCHGFRLAPLAFVCLWSGGFTAIKFGLSGAGPLGLLAWRYAACVAVLAPLALALRPRLPRGAPLAHLAINALIVQVGYFALMTVSLRLGLSAAAAALIVALQPVLVGLLAPRLVGERVGGRVWLGLVLGLAGAAAVIMSGGTLEARGAWGVLAAAGALATMTAGVLYEKRFGRPHHPVAANLVQYLVGAAATLPLAALVEGLSVAWSAPFALALAYLVLGNSLLSMSLLLAMVRRGEAARVSALFFLVPPVAALIAWALRGEALAPAAWAGMALAAAGVALAARR</sequence>
<feature type="compositionally biased region" description="Low complexity" evidence="6">
    <location>
        <begin position="320"/>
        <end position="332"/>
    </location>
</feature>
<feature type="compositionally biased region" description="Basic and acidic residues" evidence="6">
    <location>
        <begin position="333"/>
        <end position="347"/>
    </location>
</feature>
<feature type="compositionally biased region" description="Basic and acidic residues" evidence="6">
    <location>
        <begin position="182"/>
        <end position="195"/>
    </location>
</feature>
<feature type="transmembrane region" description="Helical" evidence="7">
    <location>
        <begin position="562"/>
        <end position="581"/>
    </location>
</feature>
<dbReference type="InterPro" id="IPR000620">
    <property type="entry name" value="EamA_dom"/>
</dbReference>
<feature type="compositionally biased region" description="Low complexity" evidence="6">
    <location>
        <begin position="125"/>
        <end position="143"/>
    </location>
</feature>
<keyword evidence="4 7" id="KW-1133">Transmembrane helix</keyword>
<feature type="transmembrane region" description="Helical" evidence="7">
    <location>
        <begin position="703"/>
        <end position="723"/>
    </location>
</feature>
<feature type="compositionally biased region" description="Basic residues" evidence="6">
    <location>
        <begin position="259"/>
        <end position="273"/>
    </location>
</feature>
<feature type="compositionally biased region" description="Low complexity" evidence="6">
    <location>
        <begin position="77"/>
        <end position="98"/>
    </location>
</feature>
<dbReference type="Pfam" id="PF00892">
    <property type="entry name" value="EamA"/>
    <property type="match status" value="2"/>
</dbReference>
<dbReference type="SUPFAM" id="SSF103481">
    <property type="entry name" value="Multidrug resistance efflux transporter EmrE"/>
    <property type="match status" value="2"/>
</dbReference>
<organism evidence="9 10">
    <name type="scientific">Caldovatus aquaticus</name>
    <dbReference type="NCBI Taxonomy" id="2865671"/>
    <lineage>
        <taxon>Bacteria</taxon>
        <taxon>Pseudomonadati</taxon>
        <taxon>Pseudomonadota</taxon>
        <taxon>Alphaproteobacteria</taxon>
        <taxon>Acetobacterales</taxon>
        <taxon>Roseomonadaceae</taxon>
        <taxon>Caldovatus</taxon>
    </lineage>
</organism>
<evidence type="ECO:0000256" key="2">
    <source>
        <dbReference type="ARBA" id="ARBA00007362"/>
    </source>
</evidence>
<evidence type="ECO:0000259" key="8">
    <source>
        <dbReference type="Pfam" id="PF00892"/>
    </source>
</evidence>
<evidence type="ECO:0000256" key="5">
    <source>
        <dbReference type="ARBA" id="ARBA00023136"/>
    </source>
</evidence>
<keyword evidence="3 7" id="KW-0812">Transmembrane</keyword>
<keyword evidence="10" id="KW-1185">Reference proteome</keyword>
<evidence type="ECO:0000256" key="6">
    <source>
        <dbReference type="SAM" id="MobiDB-lite"/>
    </source>
</evidence>
<evidence type="ECO:0000313" key="9">
    <source>
        <dbReference type="EMBL" id="MBW8268333.1"/>
    </source>
</evidence>
<feature type="compositionally biased region" description="Basic residues" evidence="6">
    <location>
        <begin position="385"/>
        <end position="394"/>
    </location>
</feature>
<proteinExistence type="inferred from homology"/>
<feature type="compositionally biased region" description="Basic residues" evidence="6">
    <location>
        <begin position="99"/>
        <end position="108"/>
    </location>
</feature>
<feature type="domain" description="EamA" evidence="8">
    <location>
        <begin position="451"/>
        <end position="577"/>
    </location>
</feature>
<evidence type="ECO:0000313" key="10">
    <source>
        <dbReference type="Proteomes" id="UP001519924"/>
    </source>
</evidence>
<comment type="caution">
    <text evidence="9">The sequence shown here is derived from an EMBL/GenBank/DDBJ whole genome shotgun (WGS) entry which is preliminary data.</text>
</comment>
<name>A0ABS7EZ36_9PROT</name>
<feature type="transmembrane region" description="Helical" evidence="7">
    <location>
        <begin position="504"/>
        <end position="524"/>
    </location>
</feature>
<feature type="transmembrane region" description="Helical" evidence="7">
    <location>
        <begin position="530"/>
        <end position="550"/>
    </location>
</feature>
<feature type="transmembrane region" description="Helical" evidence="7">
    <location>
        <begin position="650"/>
        <end position="671"/>
    </location>
</feature>